<dbReference type="InterPro" id="IPR036736">
    <property type="entry name" value="ACP-like_sf"/>
</dbReference>
<feature type="active site" description="Proton donor; for dehydratase activity" evidence="5">
    <location>
        <position position="1468"/>
    </location>
</feature>
<feature type="domain" description="Carrier" evidence="7">
    <location>
        <begin position="1716"/>
        <end position="1792"/>
    </location>
</feature>
<dbReference type="PROSITE" id="PS51294">
    <property type="entry name" value="HTH_MYB"/>
    <property type="match status" value="3"/>
</dbReference>
<dbReference type="Gene3D" id="3.40.50.1820">
    <property type="entry name" value="alpha/beta hydrolase"/>
    <property type="match status" value="1"/>
</dbReference>
<feature type="region of interest" description="N-terminal hotdog fold" evidence="5">
    <location>
        <begin position="1271"/>
        <end position="1386"/>
    </location>
</feature>
<dbReference type="Pfam" id="PF13921">
    <property type="entry name" value="Myb_DNA-bind_6"/>
    <property type="match status" value="1"/>
</dbReference>
<dbReference type="InterPro" id="IPR014043">
    <property type="entry name" value="Acyl_transferase_dom"/>
</dbReference>
<evidence type="ECO:0000256" key="2">
    <source>
        <dbReference type="ARBA" id="ARBA00022553"/>
    </source>
</evidence>
<proteinExistence type="predicted"/>
<feature type="region of interest" description="Disordered" evidence="6">
    <location>
        <begin position="1684"/>
        <end position="1705"/>
    </location>
</feature>
<evidence type="ECO:0000259" key="9">
    <source>
        <dbReference type="PROSITE" id="PS51294"/>
    </source>
</evidence>
<dbReference type="Gene3D" id="3.30.70.250">
    <property type="entry name" value="Malonyl-CoA ACP transacylase, ACP-binding"/>
    <property type="match status" value="1"/>
</dbReference>
<evidence type="ECO:0000256" key="3">
    <source>
        <dbReference type="ARBA" id="ARBA00022679"/>
    </source>
</evidence>
<dbReference type="InterPro" id="IPR017930">
    <property type="entry name" value="Myb_dom"/>
</dbReference>
<feature type="active site" description="Proton acceptor; for dehydratase activity" evidence="5">
    <location>
        <position position="1300"/>
    </location>
</feature>
<dbReference type="SUPFAM" id="SSF55048">
    <property type="entry name" value="Probable ACP-binding domain of malonyl-CoA ACP transacylase"/>
    <property type="match status" value="1"/>
</dbReference>
<dbReference type="PROSITE" id="PS50090">
    <property type="entry name" value="MYB_LIKE"/>
    <property type="match status" value="3"/>
</dbReference>
<dbReference type="PROSITE" id="PS50075">
    <property type="entry name" value="CARRIER"/>
    <property type="match status" value="2"/>
</dbReference>
<feature type="domain" description="Ketosynthase family 3 (KS3)" evidence="10">
    <location>
        <begin position="370"/>
        <end position="796"/>
    </location>
</feature>
<dbReference type="InterPro" id="IPR049551">
    <property type="entry name" value="PKS_DH_C"/>
</dbReference>
<evidence type="ECO:0000256" key="4">
    <source>
        <dbReference type="ARBA" id="ARBA00023268"/>
    </source>
</evidence>
<reference evidence="12" key="1">
    <citation type="journal article" date="2020" name="Stud. Mycol.">
        <title>101 Dothideomycetes genomes: a test case for predicting lifestyles and emergence of pathogens.</title>
        <authorList>
            <person name="Haridas S."/>
            <person name="Albert R."/>
            <person name="Binder M."/>
            <person name="Bloem J."/>
            <person name="Labutti K."/>
            <person name="Salamov A."/>
            <person name="Andreopoulos B."/>
            <person name="Baker S."/>
            <person name="Barry K."/>
            <person name="Bills G."/>
            <person name="Bluhm B."/>
            <person name="Cannon C."/>
            <person name="Castanera R."/>
            <person name="Culley D."/>
            <person name="Daum C."/>
            <person name="Ezra D."/>
            <person name="Gonzalez J."/>
            <person name="Henrissat B."/>
            <person name="Kuo A."/>
            <person name="Liang C."/>
            <person name="Lipzen A."/>
            <person name="Lutzoni F."/>
            <person name="Magnuson J."/>
            <person name="Mondo S."/>
            <person name="Nolan M."/>
            <person name="Ohm R."/>
            <person name="Pangilinan J."/>
            <person name="Park H.-J."/>
            <person name="Ramirez L."/>
            <person name="Alfaro M."/>
            <person name="Sun H."/>
            <person name="Tritt A."/>
            <person name="Yoshinaga Y."/>
            <person name="Zwiers L.-H."/>
            <person name="Turgeon B."/>
            <person name="Goodwin S."/>
            <person name="Spatafora J."/>
            <person name="Crous P."/>
            <person name="Grigoriev I."/>
        </authorList>
    </citation>
    <scope>NUCLEOTIDE SEQUENCE</scope>
    <source>
        <strain evidence="12">CBS 379.55</strain>
    </source>
</reference>
<dbReference type="SMART" id="SM00717">
    <property type="entry name" value="SANT"/>
    <property type="match status" value="3"/>
</dbReference>
<dbReference type="Pfam" id="PF00550">
    <property type="entry name" value="PP-binding"/>
    <property type="match status" value="2"/>
</dbReference>
<feature type="compositionally biased region" description="Low complexity" evidence="6">
    <location>
        <begin position="2375"/>
        <end position="2395"/>
    </location>
</feature>
<evidence type="ECO:0000256" key="5">
    <source>
        <dbReference type="PROSITE-ProRule" id="PRU01363"/>
    </source>
</evidence>
<keyword evidence="3" id="KW-0808">Transferase</keyword>
<dbReference type="SUPFAM" id="SSF52151">
    <property type="entry name" value="FabD/lysophospholipase-like"/>
    <property type="match status" value="1"/>
</dbReference>
<dbReference type="InterPro" id="IPR020841">
    <property type="entry name" value="PKS_Beta-ketoAc_synthase_dom"/>
</dbReference>
<organism evidence="12 13">
    <name type="scientific">Westerdykella ornata</name>
    <dbReference type="NCBI Taxonomy" id="318751"/>
    <lineage>
        <taxon>Eukaryota</taxon>
        <taxon>Fungi</taxon>
        <taxon>Dikarya</taxon>
        <taxon>Ascomycota</taxon>
        <taxon>Pezizomycotina</taxon>
        <taxon>Dothideomycetes</taxon>
        <taxon>Pleosporomycetidae</taxon>
        <taxon>Pleosporales</taxon>
        <taxon>Sporormiaceae</taxon>
        <taxon>Westerdykella</taxon>
    </lineage>
</organism>
<evidence type="ECO:0000313" key="12">
    <source>
        <dbReference type="EMBL" id="KAF2280129.1"/>
    </source>
</evidence>
<dbReference type="OrthoDB" id="329835at2759"/>
<dbReference type="Pfam" id="PF16073">
    <property type="entry name" value="SAT"/>
    <property type="match status" value="1"/>
</dbReference>
<dbReference type="EMBL" id="ML986485">
    <property type="protein sequence ID" value="KAF2280129.1"/>
    <property type="molecule type" value="Genomic_DNA"/>
</dbReference>
<name>A0A6A6JYL6_WESOR</name>
<dbReference type="SMART" id="SM00825">
    <property type="entry name" value="PKS_KS"/>
    <property type="match status" value="1"/>
</dbReference>
<dbReference type="Pfam" id="PF21089">
    <property type="entry name" value="PKS_DH_N"/>
    <property type="match status" value="1"/>
</dbReference>
<evidence type="ECO:0000259" key="10">
    <source>
        <dbReference type="PROSITE" id="PS52004"/>
    </source>
</evidence>
<evidence type="ECO:0000313" key="13">
    <source>
        <dbReference type="Proteomes" id="UP000800097"/>
    </source>
</evidence>
<feature type="domain" description="PKS/mFAS DH" evidence="11">
    <location>
        <begin position="1271"/>
        <end position="1557"/>
    </location>
</feature>
<dbReference type="Pfam" id="PF00975">
    <property type="entry name" value="Thioesterase"/>
    <property type="match status" value="1"/>
</dbReference>
<feature type="domain" description="Myb-like" evidence="8">
    <location>
        <begin position="2200"/>
        <end position="2251"/>
    </location>
</feature>
<dbReference type="SMART" id="SM00826">
    <property type="entry name" value="PKS_DH"/>
    <property type="match status" value="1"/>
</dbReference>
<dbReference type="SUPFAM" id="SSF53474">
    <property type="entry name" value="alpha/beta-Hydrolases"/>
    <property type="match status" value="1"/>
</dbReference>
<dbReference type="InterPro" id="IPR042104">
    <property type="entry name" value="PKS_dehydratase_sf"/>
</dbReference>
<dbReference type="Pfam" id="PF00249">
    <property type="entry name" value="Myb_DNA-binding"/>
    <property type="match status" value="1"/>
</dbReference>
<dbReference type="InterPro" id="IPR001031">
    <property type="entry name" value="Thioesterase"/>
</dbReference>
<feature type="domain" description="HTH myb-type" evidence="9">
    <location>
        <begin position="2152"/>
        <end position="2203"/>
    </location>
</feature>
<dbReference type="GO" id="GO:0004312">
    <property type="term" value="F:fatty acid synthase activity"/>
    <property type="evidence" value="ECO:0007669"/>
    <property type="project" value="TreeGrafter"/>
</dbReference>
<dbReference type="SUPFAM" id="SSF53901">
    <property type="entry name" value="Thiolase-like"/>
    <property type="match status" value="1"/>
</dbReference>
<dbReference type="SUPFAM" id="SSF47336">
    <property type="entry name" value="ACP-like"/>
    <property type="match status" value="2"/>
</dbReference>
<dbReference type="PANTHER" id="PTHR43775">
    <property type="entry name" value="FATTY ACID SYNTHASE"/>
    <property type="match status" value="1"/>
</dbReference>
<dbReference type="PROSITE" id="PS52004">
    <property type="entry name" value="KS3_2"/>
    <property type="match status" value="1"/>
</dbReference>
<accession>A0A6A6JYL6</accession>
<feature type="domain" description="HTH myb-type" evidence="9">
    <location>
        <begin position="2100"/>
        <end position="2148"/>
    </location>
</feature>
<dbReference type="Gene3D" id="3.30.70.3290">
    <property type="match status" value="1"/>
</dbReference>
<feature type="region of interest" description="Disordered" evidence="6">
    <location>
        <begin position="2238"/>
        <end position="2301"/>
    </location>
</feature>
<dbReference type="InterPro" id="IPR009081">
    <property type="entry name" value="PP-bd_ACP"/>
</dbReference>
<dbReference type="CDD" id="cd00167">
    <property type="entry name" value="SANT"/>
    <property type="match status" value="2"/>
</dbReference>
<feature type="region of interest" description="Disordered" evidence="6">
    <location>
        <begin position="1565"/>
        <end position="1613"/>
    </location>
</feature>
<dbReference type="Pfam" id="PF14765">
    <property type="entry name" value="PS-DH"/>
    <property type="match status" value="1"/>
</dbReference>
<feature type="domain" description="Myb-like" evidence="8">
    <location>
        <begin position="2100"/>
        <end position="2148"/>
    </location>
</feature>
<feature type="region of interest" description="Disordered" evidence="6">
    <location>
        <begin position="1790"/>
        <end position="1819"/>
    </location>
</feature>
<evidence type="ECO:0000256" key="1">
    <source>
        <dbReference type="ARBA" id="ARBA00022450"/>
    </source>
</evidence>
<dbReference type="InterPro" id="IPR029058">
    <property type="entry name" value="AB_hydrolase_fold"/>
</dbReference>
<dbReference type="CDD" id="cd11660">
    <property type="entry name" value="SANT_TRF"/>
    <property type="match status" value="1"/>
</dbReference>
<dbReference type="InterPro" id="IPR049900">
    <property type="entry name" value="PKS_mFAS_DH"/>
</dbReference>
<dbReference type="Pfam" id="PF00698">
    <property type="entry name" value="Acyl_transf_1"/>
    <property type="match status" value="1"/>
</dbReference>
<keyword evidence="1" id="KW-0596">Phosphopantetheine</keyword>
<dbReference type="InterPro" id="IPR020807">
    <property type="entry name" value="PKS_DH"/>
</dbReference>
<feature type="compositionally biased region" description="Basic and acidic residues" evidence="6">
    <location>
        <begin position="1596"/>
        <end position="1613"/>
    </location>
</feature>
<evidence type="ECO:0000256" key="6">
    <source>
        <dbReference type="SAM" id="MobiDB-lite"/>
    </source>
</evidence>
<feature type="compositionally biased region" description="Low complexity" evidence="6">
    <location>
        <begin position="2281"/>
        <end position="2292"/>
    </location>
</feature>
<dbReference type="InterPro" id="IPR001227">
    <property type="entry name" value="Ac_transferase_dom_sf"/>
</dbReference>
<feature type="domain" description="Carrier" evidence="7">
    <location>
        <begin position="1609"/>
        <end position="1686"/>
    </location>
</feature>
<sequence>MSRDIILFAGQGSDLSFDKVDILSVSAIATSFLEACHNALQSDLKSLTAAEKRAAGDLLDCFPSPNSLLDTRLQKNPVVQGLSLYTHQILEYIAYWSEHTEEPPTISETVGFCSGILPAVAISVCPSPESPDFIEVAVDGFRFAFWIGLRDALFCRKVVGDKWRSFPWSLTIHGLSRPELEKLLLEYSQTTSAELAPRIAAILSEKVISVSGEGEALREFKAECLPEGTRSRFANIHGFYHGGEALHEVLEDVKRDVDGQGIRISSWKSLKLPVRSALNGEYFKPNTSSATLLEAVLKHILVDQVDWSTTSDAILSTLVHQLHQDQSLQYKIIPVGPNTKPLLRAIKSGREHPRLRIASPTSKPIDGPSADDIAIVGMSVNYPSGQGPEQLWDTLERGLNSVQEIPSSRFQISDYYDPSESKHPRKMKARHGNFLENPFEFDNNFFQISPREAKSMDPQQRLLLHAALEALQDAGYAPDSTPSFQRESTGVYIGVATLDYVDNMRNDIDVYYSPGTLRAFLSGRISYAFQLKGPSVVSDTACSSSTVALYQACRALQSGDCSSALVGGVNVISSPDMYLGLSRAHFLSPTGQCKPWDASADGYCRAEGCAMFVLKKLRDAVAEGDRIYGVIRGIQVNQCGTAKSITHPDSSTQAKLFKSLISRANINPDSISVVEAHGTGTQAGDYAEVNSLQSVFGKRDSHKPLVVSSIKGNIGHAEAASGAAGLAKILLMMQKKQIPPQAAYKTLNPRLSTIAEHNIIVPTQTMKWRTPAGAPRRAMLNNFGAAGSNAAVLIEEYIQPPKQKLPAPSHHVFNLSAKTVNALERLRDSYCAYIEENSEKSSLSSICYTANARRQEFDAFRLSVTGQSPADLIQKLRQSKPPARGQTRDKLTVFVFSGQGSVYQGMGAELLATAPIFRDNVHRCNAILADLGFSGVNAFIGDDKNAFEALAPKERAILCQCACFVVEYSLAQLWLAWGVKPDILIGHSLGEYAALATSGVLKLHDALLLVARRALLMAELCQEGRTGMAAVCMPSAKVEELLSSSTSMTGLQIACYNSVEDCVVAGPLSSLDALVHACKSSGHKAKRLDVPFGFHSPALDPILEPYAELASTIKTSAGTIPIASSYLGTLLSPHDVDAEYFVGHARQPVEFVRATQTISRIAGDRAMTFLEIGPSPITLPMLKATLRQSEPTLLPSLKPSEQPWATMSSTLSSLFLQRYSIHWRQIYAALDAQFVPDFPHYPLSPSTFVVPFRESTLGAKAAELEPAESPFSFIGSRTSSKEGTMFTSKISKLADYIKAHNVGGAPLCPASVYIELAFEALSLVHPDNDQYYQVTELTFDKPLVYSEGNDVEVNTFLKADGSSFHVLSEGSKVHCTGSVTTKPDNAVVKNFGLKASYVKRQRDSVSFVDTFSSRMIYQVVFPRVVNYSEPYTTISSLSVAASGLEAVGRFRLPITGSDGFVCAPTFTDTLLHAAGFVANSRIKADEACICARLENVIVPSPEAIRSLYNSEMGLYCGLVEYSQDFIIGDAYALDGAGNVVACVEGMHFKKLRLSSFQDQLSRILKPKASPQGGRRPLAEQATAPKAQPRPALPVEENGHHDESGPRKAESTEDVRGTLHTIISELCGVPGPIDAQKRLSEMGVDSLLFIELTAALQKAFPQFGLGDSAFSKCETVQDVEKVLQQAKGPDSNPEAPAGRNGRACAGREVSNAESIRAKDEHRIDEFFKEVCGFSINGMDDSTTLDSLGVDSLLSIELAASLREGFGVELDENSVSKLSIGQIKKAMAYSAASTPPSEPLDQPIEISVSEPDSSYASDAEDLPPAAIPGRDTFPAPLYRAADKPDRPPLFLFHDGSGLCNVYGRLQNIDRDVYGIFSLDFSSVDTSIGTMEELASRYIDRAGFMKMGPIVLGGWSFGGVLAFEVSRQLRKRGKHDVLGVILIDSPHPVRHEPLPEAVISHVCSQMPAHSPALRSLRSAIAAQFRRNASLLAKYAPQPEKSWQCVMLKCKDTFDTKELCGVDYPWLSDVEFRQASVGEWERLSGGKIPVVEVKGNHFDLFEKGNIEDVSRQLVRASQRLQGTLNHKTEGVDFDAQAMSRTVKKWTPEEDEILLQQVTLLSTQNKVKDWTAIASAIPGRSNKDCRKRWCNHLVGGLRKGPWDPSEDRRLSIGVKEYGPQWPLVAEEVGTRSADQCAKRWQHSLDPSLDHSKWTEEEDKELLDAVKKHGRAWKHIQTQYFPGRATNNVKNRYTTLTRKRDSQTPGVGDHNNREGSESNGDNDDEASSAGVMSSSPSVTQLPKLIPDEPTIVPKDTLLYATHQTSDPFSVDLFASQVSATMDIDLPTTDTFTADIPFALNTSISNTRIALGEPSTSTSVDHTPSLFTPTTTTPHTHSSTLFDSRTDTHGPGMKLNLDFLKNTPTEFVLTLESPQPDTIKEIMGVLVCSKTKFKMEKRN</sequence>
<dbReference type="SMART" id="SM00827">
    <property type="entry name" value="PKS_AT"/>
    <property type="match status" value="1"/>
</dbReference>
<evidence type="ECO:0000259" key="11">
    <source>
        <dbReference type="PROSITE" id="PS52019"/>
    </source>
</evidence>
<dbReference type="InterPro" id="IPR050091">
    <property type="entry name" value="PKS_NRPS_Biosynth_Enz"/>
</dbReference>
<dbReference type="Gene3D" id="3.10.129.110">
    <property type="entry name" value="Polyketide synthase dehydratase"/>
    <property type="match status" value="1"/>
</dbReference>
<feature type="compositionally biased region" description="Polar residues" evidence="6">
    <location>
        <begin position="2238"/>
        <end position="2250"/>
    </location>
</feature>
<dbReference type="PROSITE" id="PS52019">
    <property type="entry name" value="PKS_MFAS_DH"/>
    <property type="match status" value="1"/>
</dbReference>
<dbReference type="InterPro" id="IPR016039">
    <property type="entry name" value="Thiolase-like"/>
</dbReference>
<dbReference type="Gene3D" id="1.10.1200.10">
    <property type="entry name" value="ACP-like"/>
    <property type="match status" value="2"/>
</dbReference>
<dbReference type="SUPFAM" id="SSF46689">
    <property type="entry name" value="Homeodomain-like"/>
    <property type="match status" value="2"/>
</dbReference>
<keyword evidence="13" id="KW-1185">Reference proteome</keyword>
<dbReference type="InterPro" id="IPR014031">
    <property type="entry name" value="Ketoacyl_synth_C"/>
</dbReference>
<dbReference type="PANTHER" id="PTHR43775:SF21">
    <property type="entry name" value="NON-REDUCING POLYKETIDE SYNTHASE AUSA-RELATED"/>
    <property type="match status" value="1"/>
</dbReference>
<dbReference type="Gene3D" id="1.10.10.60">
    <property type="entry name" value="Homeodomain-like"/>
    <property type="match status" value="3"/>
</dbReference>
<dbReference type="Proteomes" id="UP000800097">
    <property type="component" value="Unassembled WGS sequence"/>
</dbReference>
<dbReference type="Pfam" id="PF02801">
    <property type="entry name" value="Ketoacyl-synt_C"/>
    <property type="match status" value="1"/>
</dbReference>
<dbReference type="Gene3D" id="3.40.366.10">
    <property type="entry name" value="Malonyl-Coenzyme A Acyl Carrier Protein, domain 2"/>
    <property type="match status" value="3"/>
</dbReference>
<dbReference type="InterPro" id="IPR009057">
    <property type="entry name" value="Homeodomain-like_sf"/>
</dbReference>
<dbReference type="InterPro" id="IPR049552">
    <property type="entry name" value="PKS_DH_N"/>
</dbReference>
<evidence type="ECO:0000259" key="8">
    <source>
        <dbReference type="PROSITE" id="PS50090"/>
    </source>
</evidence>
<evidence type="ECO:0000259" key="7">
    <source>
        <dbReference type="PROSITE" id="PS50075"/>
    </source>
</evidence>
<dbReference type="CDD" id="cd00833">
    <property type="entry name" value="PKS"/>
    <property type="match status" value="1"/>
</dbReference>
<dbReference type="GO" id="GO:0044550">
    <property type="term" value="P:secondary metabolite biosynthetic process"/>
    <property type="evidence" value="ECO:0007669"/>
    <property type="project" value="UniProtKB-ARBA"/>
</dbReference>
<dbReference type="Pfam" id="PF22621">
    <property type="entry name" value="CurL-like_PKS_C"/>
    <property type="match status" value="1"/>
</dbReference>
<protein>
    <submittedName>
        <fullName evidence="12">Ketoacyl-synt-domain-containing protein</fullName>
    </submittedName>
</protein>
<feature type="domain" description="HTH myb-type" evidence="9">
    <location>
        <begin position="2205"/>
        <end position="2255"/>
    </location>
</feature>
<dbReference type="InterPro" id="IPR006162">
    <property type="entry name" value="Ppantetheine_attach_site"/>
</dbReference>
<feature type="region of interest" description="Disordered" evidence="6">
    <location>
        <begin position="2366"/>
        <end position="2400"/>
    </location>
</feature>
<dbReference type="InterPro" id="IPR016036">
    <property type="entry name" value="Malonyl_transacylase_ACP-bd"/>
</dbReference>
<dbReference type="InterPro" id="IPR001005">
    <property type="entry name" value="SANT/Myb"/>
</dbReference>
<dbReference type="Gene3D" id="3.40.47.10">
    <property type="match status" value="1"/>
</dbReference>
<gene>
    <name evidence="12" type="ORF">EI97DRAFT_455053</name>
</gene>
<feature type="region of interest" description="C-terminal hotdog fold" evidence="5">
    <location>
        <begin position="1408"/>
        <end position="1557"/>
    </location>
</feature>
<dbReference type="InterPro" id="IPR032088">
    <property type="entry name" value="SAT"/>
</dbReference>
<dbReference type="Pfam" id="PF00109">
    <property type="entry name" value="ketoacyl-synt"/>
    <property type="match status" value="1"/>
</dbReference>
<keyword evidence="4" id="KW-0511">Multifunctional enzyme</keyword>
<dbReference type="GeneID" id="54553784"/>
<dbReference type="InterPro" id="IPR016035">
    <property type="entry name" value="Acyl_Trfase/lysoPLipase"/>
</dbReference>
<keyword evidence="2" id="KW-0597">Phosphoprotein</keyword>
<dbReference type="InterPro" id="IPR014030">
    <property type="entry name" value="Ketoacyl_synth_N"/>
</dbReference>
<feature type="domain" description="Myb-like" evidence="8">
    <location>
        <begin position="2149"/>
        <end position="2199"/>
    </location>
</feature>
<dbReference type="PROSITE" id="PS00012">
    <property type="entry name" value="PHOSPHOPANTETHEINE"/>
    <property type="match status" value="2"/>
</dbReference>
<dbReference type="RefSeq" id="XP_033657667.1">
    <property type="nucleotide sequence ID" value="XM_033800609.1"/>
</dbReference>
<dbReference type="GO" id="GO:0006633">
    <property type="term" value="P:fatty acid biosynthetic process"/>
    <property type="evidence" value="ECO:0007669"/>
    <property type="project" value="TreeGrafter"/>
</dbReference>